<evidence type="ECO:0000256" key="2">
    <source>
        <dbReference type="ARBA" id="ARBA00004687"/>
    </source>
</evidence>
<evidence type="ECO:0000256" key="5">
    <source>
        <dbReference type="ARBA" id="ARBA00022502"/>
    </source>
</evidence>
<feature type="transmembrane region" description="Helical" evidence="12">
    <location>
        <begin position="12"/>
        <end position="33"/>
    </location>
</feature>
<keyword evidence="7 12" id="KW-0808">Transferase</keyword>
<keyword evidence="11 12" id="KW-0472">Membrane</keyword>
<organism evidence="13 14">
    <name type="scientific">Aspergillus homomorphus (strain CBS 101889)</name>
    <dbReference type="NCBI Taxonomy" id="1450537"/>
    <lineage>
        <taxon>Eukaryota</taxon>
        <taxon>Fungi</taxon>
        <taxon>Dikarya</taxon>
        <taxon>Ascomycota</taxon>
        <taxon>Pezizomycotina</taxon>
        <taxon>Eurotiomycetes</taxon>
        <taxon>Eurotiomycetidae</taxon>
        <taxon>Eurotiales</taxon>
        <taxon>Aspergillaceae</taxon>
        <taxon>Aspergillus</taxon>
        <taxon>Aspergillus subgen. Circumdati</taxon>
    </lineage>
</organism>
<dbReference type="Proteomes" id="UP000248961">
    <property type="component" value="Unassembled WGS sequence"/>
</dbReference>
<proteinExistence type="inferred from homology"/>
<dbReference type="Pfam" id="PF04188">
    <property type="entry name" value="Mannosyl_trans2"/>
    <property type="match status" value="1"/>
</dbReference>
<keyword evidence="9 12" id="KW-0256">Endoplasmic reticulum</keyword>
<dbReference type="VEuPathDB" id="FungiDB:BO97DRAFT_467587"/>
<feature type="transmembrane region" description="Helical" evidence="12">
    <location>
        <begin position="121"/>
        <end position="142"/>
    </location>
</feature>
<evidence type="ECO:0000256" key="4">
    <source>
        <dbReference type="ARBA" id="ARBA00013795"/>
    </source>
</evidence>
<keyword evidence="14" id="KW-1185">Reference proteome</keyword>
<feature type="transmembrane region" description="Helical" evidence="12">
    <location>
        <begin position="327"/>
        <end position="350"/>
    </location>
</feature>
<keyword evidence="5 12" id="KW-0337">GPI-anchor biosynthesis</keyword>
<dbReference type="EMBL" id="KZ824268">
    <property type="protein sequence ID" value="RAL17107.1"/>
    <property type="molecule type" value="Genomic_DNA"/>
</dbReference>
<dbReference type="RefSeq" id="XP_025556261.1">
    <property type="nucleotide sequence ID" value="XM_025699666.1"/>
</dbReference>
<dbReference type="GeneID" id="37203955"/>
<evidence type="ECO:0000256" key="11">
    <source>
        <dbReference type="ARBA" id="ARBA00023136"/>
    </source>
</evidence>
<evidence type="ECO:0000256" key="9">
    <source>
        <dbReference type="ARBA" id="ARBA00022824"/>
    </source>
</evidence>
<protein>
    <recommendedName>
        <fullName evidence="4 12">GPI mannosyltransferase 2</fullName>
        <ecNumber evidence="12">2.4.1.-</ecNumber>
    </recommendedName>
</protein>
<comment type="subcellular location">
    <subcellularLocation>
        <location evidence="1 12">Endoplasmic reticulum membrane</location>
        <topology evidence="1 12">Multi-pass membrane protein</topology>
    </subcellularLocation>
</comment>
<dbReference type="GO" id="GO:0000009">
    <property type="term" value="F:alpha-1,6-mannosyltransferase activity"/>
    <property type="evidence" value="ECO:0007669"/>
    <property type="project" value="InterPro"/>
</dbReference>
<evidence type="ECO:0000256" key="6">
    <source>
        <dbReference type="ARBA" id="ARBA00022676"/>
    </source>
</evidence>
<feature type="transmembrane region" description="Helical" evidence="12">
    <location>
        <begin position="431"/>
        <end position="451"/>
    </location>
</feature>
<dbReference type="InterPro" id="IPR007315">
    <property type="entry name" value="PIG-V/Gpi18"/>
</dbReference>
<keyword evidence="6 12" id="KW-0328">Glycosyltransferase</keyword>
<dbReference type="OrthoDB" id="10252502at2759"/>
<evidence type="ECO:0000256" key="1">
    <source>
        <dbReference type="ARBA" id="ARBA00004477"/>
    </source>
</evidence>
<dbReference type="UniPathway" id="UPA00196"/>
<evidence type="ECO:0000256" key="10">
    <source>
        <dbReference type="ARBA" id="ARBA00022989"/>
    </source>
</evidence>
<evidence type="ECO:0000313" key="14">
    <source>
        <dbReference type="Proteomes" id="UP000248961"/>
    </source>
</evidence>
<evidence type="ECO:0000256" key="3">
    <source>
        <dbReference type="ARBA" id="ARBA00008698"/>
    </source>
</evidence>
<evidence type="ECO:0000256" key="12">
    <source>
        <dbReference type="RuleBase" id="RU363112"/>
    </source>
</evidence>
<dbReference type="GO" id="GO:0031501">
    <property type="term" value="C:mannosyltransferase complex"/>
    <property type="evidence" value="ECO:0007669"/>
    <property type="project" value="TreeGrafter"/>
</dbReference>
<dbReference type="PANTHER" id="PTHR12468:SF2">
    <property type="entry name" value="GPI MANNOSYLTRANSFERASE 2"/>
    <property type="match status" value="1"/>
</dbReference>
<comment type="similarity">
    <text evidence="3 12">Belongs to the PIGV family.</text>
</comment>
<comment type="function">
    <text evidence="12">Mannosyltransferase involved in glycosylphosphatidylinositol-anchor biosynthesis.</text>
</comment>
<sequence>MAWKPWTDICHPYQSLLVIFTLWKGLLFLIVILTPGAGYDTSTTLIQWNGNATKTPMPVFLETVSLKLTRWDAIYFTKAANRGYDFEQEWAFSYGLSRLIHVLGDGLRKVGILDYAFNESVVGILVSYAAHGLSVIVLYQLIYALFPGAHGRKIALLAACLHVLSPAGAFLSAPTAESAHVFLSFCGSLFFVQSFSPSDASSFSSGLLQDALLVPAGILHGLATTCRSNGLLNGILFFEEAVRLLFSLSLGVSHAKLRRLLAVGVAGICTGLGFILPQYIAYQKFCTLPANQEPRVWCRRTIPSIYSFVQDHYWDNGFLRYWTLSNIPLFGLAAPMLAILMASGSQALRGDFRKVAGEMRDSPQARLTDRLLRSLAVPQVVLAVLTFFNHHVQVITRMSSGYPVWYLWLACLLLQARSSKEDGGRNRKANLTVNYMVVYALVQGVLFASFLPPA</sequence>
<feature type="transmembrane region" description="Helical" evidence="12">
    <location>
        <begin position="260"/>
        <end position="280"/>
    </location>
</feature>
<dbReference type="GO" id="GO:0005789">
    <property type="term" value="C:endoplasmic reticulum membrane"/>
    <property type="evidence" value="ECO:0007669"/>
    <property type="project" value="UniProtKB-SubCell"/>
</dbReference>
<accession>A0A395IAC2</accession>
<keyword evidence="10 12" id="KW-1133">Transmembrane helix</keyword>
<dbReference type="GO" id="GO:0006506">
    <property type="term" value="P:GPI anchor biosynthetic process"/>
    <property type="evidence" value="ECO:0007669"/>
    <property type="project" value="UniProtKB-UniPathway"/>
</dbReference>
<reference evidence="13 14" key="1">
    <citation type="submission" date="2018-02" db="EMBL/GenBank/DDBJ databases">
        <title>The genomes of Aspergillus section Nigri reveals drivers in fungal speciation.</title>
        <authorList>
            <consortium name="DOE Joint Genome Institute"/>
            <person name="Vesth T.C."/>
            <person name="Nybo J."/>
            <person name="Theobald S."/>
            <person name="Brandl J."/>
            <person name="Frisvad J.C."/>
            <person name="Nielsen K.F."/>
            <person name="Lyhne E.K."/>
            <person name="Kogle M.E."/>
            <person name="Kuo A."/>
            <person name="Riley R."/>
            <person name="Clum A."/>
            <person name="Nolan M."/>
            <person name="Lipzen A."/>
            <person name="Salamov A."/>
            <person name="Henrissat B."/>
            <person name="Wiebenga A."/>
            <person name="De vries R.P."/>
            <person name="Grigoriev I.V."/>
            <person name="Mortensen U.H."/>
            <person name="Andersen M.R."/>
            <person name="Baker S.E."/>
        </authorList>
    </citation>
    <scope>NUCLEOTIDE SEQUENCE [LARGE SCALE GENOMIC DNA]</scope>
    <source>
        <strain evidence="13 14">CBS 101889</strain>
    </source>
</reference>
<gene>
    <name evidence="13" type="ORF">BO97DRAFT_467587</name>
</gene>
<dbReference type="PANTHER" id="PTHR12468">
    <property type="entry name" value="GPI MANNOSYLTRANSFERASE 2"/>
    <property type="match status" value="1"/>
</dbReference>
<evidence type="ECO:0000256" key="7">
    <source>
        <dbReference type="ARBA" id="ARBA00022679"/>
    </source>
</evidence>
<dbReference type="STRING" id="1450537.A0A395IAC2"/>
<comment type="pathway">
    <text evidence="2 12">Glycolipid biosynthesis; glycosylphosphatidylinositol-anchor biosynthesis.</text>
</comment>
<comment type="caution">
    <text evidence="12">Lacks conserved residue(s) required for the propagation of feature annotation.</text>
</comment>
<dbReference type="GO" id="GO:0004376">
    <property type="term" value="F:GPI mannosyltransferase activity"/>
    <property type="evidence" value="ECO:0007669"/>
    <property type="project" value="InterPro"/>
</dbReference>
<keyword evidence="8 12" id="KW-0812">Transmembrane</keyword>
<dbReference type="AlphaFoldDB" id="A0A395IAC2"/>
<name>A0A395IAC2_ASPHC</name>
<evidence type="ECO:0000313" key="13">
    <source>
        <dbReference type="EMBL" id="RAL17107.1"/>
    </source>
</evidence>
<evidence type="ECO:0000256" key="8">
    <source>
        <dbReference type="ARBA" id="ARBA00022692"/>
    </source>
</evidence>
<dbReference type="EC" id="2.4.1.-" evidence="12"/>